<protein>
    <submittedName>
        <fullName evidence="1">Uncharacterized protein</fullName>
    </submittedName>
</protein>
<evidence type="ECO:0000313" key="2">
    <source>
        <dbReference type="Proteomes" id="UP000030748"/>
    </source>
</evidence>
<dbReference type="EMBL" id="KI630330">
    <property type="protein sequence ID" value="EYU41347.1"/>
    <property type="molecule type" value="Genomic_DNA"/>
</dbReference>
<name>A0A022RLL3_ERYGU</name>
<gene>
    <name evidence="1" type="ORF">MIMGU_mgv1a018330mg</name>
</gene>
<proteinExistence type="predicted"/>
<dbReference type="PhylomeDB" id="A0A022RLL3"/>
<organism evidence="1 2">
    <name type="scientific">Erythranthe guttata</name>
    <name type="common">Yellow monkey flower</name>
    <name type="synonym">Mimulus guttatus</name>
    <dbReference type="NCBI Taxonomy" id="4155"/>
    <lineage>
        <taxon>Eukaryota</taxon>
        <taxon>Viridiplantae</taxon>
        <taxon>Streptophyta</taxon>
        <taxon>Embryophyta</taxon>
        <taxon>Tracheophyta</taxon>
        <taxon>Spermatophyta</taxon>
        <taxon>Magnoliopsida</taxon>
        <taxon>eudicotyledons</taxon>
        <taxon>Gunneridae</taxon>
        <taxon>Pentapetalae</taxon>
        <taxon>asterids</taxon>
        <taxon>lamiids</taxon>
        <taxon>Lamiales</taxon>
        <taxon>Phrymaceae</taxon>
        <taxon>Erythranthe</taxon>
    </lineage>
</organism>
<sequence>MSGGDIYFQRRSSYFSGGCMSPSCVPVHEEYSRIHVSRDDAAAAAAAAGHRRRKLRRLLRKIVNEGKNIYGPPASFQYDAVSYSQNFDDGGHGDAQYCQQVFRDLKRPQQHVVHNK</sequence>
<evidence type="ECO:0000313" key="1">
    <source>
        <dbReference type="EMBL" id="EYU41347.1"/>
    </source>
</evidence>
<dbReference type="Proteomes" id="UP000030748">
    <property type="component" value="Unassembled WGS sequence"/>
</dbReference>
<dbReference type="eggNOG" id="ENOG502S7UY">
    <property type="taxonomic scope" value="Eukaryota"/>
</dbReference>
<keyword evidence="2" id="KW-1185">Reference proteome</keyword>
<accession>A0A022RLL3</accession>
<reference evidence="1 2" key="1">
    <citation type="journal article" date="2013" name="Proc. Natl. Acad. Sci. U.S.A.">
        <title>Fine-scale variation in meiotic recombination in Mimulus inferred from population shotgun sequencing.</title>
        <authorList>
            <person name="Hellsten U."/>
            <person name="Wright K.M."/>
            <person name="Jenkins J."/>
            <person name="Shu S."/>
            <person name="Yuan Y."/>
            <person name="Wessler S.R."/>
            <person name="Schmutz J."/>
            <person name="Willis J.H."/>
            <person name="Rokhsar D.S."/>
        </authorList>
    </citation>
    <scope>NUCLEOTIDE SEQUENCE [LARGE SCALE GENOMIC DNA]</scope>
    <source>
        <strain evidence="2">cv. DUN x IM62</strain>
    </source>
</reference>
<dbReference type="AlphaFoldDB" id="A0A022RLL3"/>